<dbReference type="InterPro" id="IPR001597">
    <property type="entry name" value="ArAA_b-elim_lyase/Thr_aldolase"/>
</dbReference>
<comment type="similarity">
    <text evidence="2">Belongs to the threonine aldolase family.</text>
</comment>
<dbReference type="GO" id="GO:0006545">
    <property type="term" value="P:glycine biosynthetic process"/>
    <property type="evidence" value="ECO:0007669"/>
    <property type="project" value="TreeGrafter"/>
</dbReference>
<dbReference type="GO" id="GO:0006567">
    <property type="term" value="P:L-threonine catabolic process"/>
    <property type="evidence" value="ECO:0007669"/>
    <property type="project" value="TreeGrafter"/>
</dbReference>
<evidence type="ECO:0000256" key="1">
    <source>
        <dbReference type="ARBA" id="ARBA00001933"/>
    </source>
</evidence>
<dbReference type="InterPro" id="IPR015424">
    <property type="entry name" value="PyrdxlP-dep_Trfase"/>
</dbReference>
<keyword evidence="9" id="KW-1185">Reference proteome</keyword>
<evidence type="ECO:0000256" key="3">
    <source>
        <dbReference type="ARBA" id="ARBA00011881"/>
    </source>
</evidence>
<organism evidence="8 9">
    <name type="scientific">Fertoeibacter niger</name>
    <dbReference type="NCBI Taxonomy" id="2656921"/>
    <lineage>
        <taxon>Bacteria</taxon>
        <taxon>Pseudomonadati</taxon>
        <taxon>Pseudomonadota</taxon>
        <taxon>Alphaproteobacteria</taxon>
        <taxon>Rhodobacterales</taxon>
        <taxon>Paracoccaceae</taxon>
        <taxon>Fertoeibacter</taxon>
    </lineage>
</organism>
<feature type="domain" description="Aromatic amino acid beta-eliminating lyase/threonine aldolase" evidence="7">
    <location>
        <begin position="16"/>
        <end position="299"/>
    </location>
</feature>
<proteinExistence type="inferred from homology"/>
<dbReference type="AlphaFoldDB" id="A0A8X8KRU5"/>
<dbReference type="InterPro" id="IPR023603">
    <property type="entry name" value="Low_specificity_L-TA-like"/>
</dbReference>
<dbReference type="NCBIfam" id="NF041359">
    <property type="entry name" value="GntG_guanitoxin"/>
    <property type="match status" value="1"/>
</dbReference>
<keyword evidence="5" id="KW-0456">Lyase</keyword>
<sequence>MTTEPTRPPMTRFDFDLYSDTKTRPSPGMLRAVLEAEVGDEQHGEDPTVDRLTARVAAMLGKEAAVFVPSGTMANEISMLVQCRPGDEILAHRDSHLLNFEAGGAAALAGAMVRPLDGPRGMFDADTVRAALRRVARVLPHSRVVVFEQTTNLGGGAVWPMDQMTEIATLARDAGLAVHIDGARLMNACVASGVGPAVYGALADTVYMDFTKGLGAPFGAVLAGDRDTINAAWRWKQRLGGSMRQAGLMAAACLYALDHNIDRLAIDHANAQTLASGLAALPGVAVRTPETNMVFADLTDSGMTAVEFDRALWSVGARVSIQGPTTIRAVTHLDIDRSGIDLVVEAAGRILAGRGPRA</sequence>
<protein>
    <submittedName>
        <fullName evidence="8">Threonine aldolase family protein</fullName>
    </submittedName>
</protein>
<keyword evidence="4" id="KW-0663">Pyridoxal phosphate</keyword>
<dbReference type="PANTHER" id="PTHR48097:SF9">
    <property type="entry name" value="L-THREONINE ALDOLASE"/>
    <property type="match status" value="1"/>
</dbReference>
<dbReference type="InterPro" id="IPR015421">
    <property type="entry name" value="PyrdxlP-dep_Trfase_major"/>
</dbReference>
<gene>
    <name evidence="8" type="ORF">GEU84_014735</name>
</gene>
<dbReference type="PANTHER" id="PTHR48097">
    <property type="entry name" value="L-THREONINE ALDOLASE-RELATED"/>
    <property type="match status" value="1"/>
</dbReference>
<dbReference type="FunFam" id="3.40.640.10:FF:000030">
    <property type="entry name" value="Low-specificity L-threonine aldolase"/>
    <property type="match status" value="1"/>
</dbReference>
<evidence type="ECO:0000256" key="2">
    <source>
        <dbReference type="ARBA" id="ARBA00006966"/>
    </source>
</evidence>
<evidence type="ECO:0000256" key="4">
    <source>
        <dbReference type="ARBA" id="ARBA00022898"/>
    </source>
</evidence>
<dbReference type="Gene3D" id="3.90.1150.10">
    <property type="entry name" value="Aspartate Aminotransferase, domain 1"/>
    <property type="match status" value="1"/>
</dbReference>
<comment type="subunit">
    <text evidence="3">Homotetramer.</text>
</comment>
<dbReference type="Proteomes" id="UP000484076">
    <property type="component" value="Unassembled WGS sequence"/>
</dbReference>
<dbReference type="Pfam" id="PF01212">
    <property type="entry name" value="Beta_elim_lyase"/>
    <property type="match status" value="1"/>
</dbReference>
<dbReference type="EMBL" id="WHUT02000008">
    <property type="protein sequence ID" value="NUB45652.1"/>
    <property type="molecule type" value="Genomic_DNA"/>
</dbReference>
<dbReference type="GO" id="GO:0005829">
    <property type="term" value="C:cytosol"/>
    <property type="evidence" value="ECO:0007669"/>
    <property type="project" value="TreeGrafter"/>
</dbReference>
<dbReference type="Gene3D" id="3.40.640.10">
    <property type="entry name" value="Type I PLP-dependent aspartate aminotransferase-like (Major domain)"/>
    <property type="match status" value="1"/>
</dbReference>
<name>A0A8X8KRU5_9RHOB</name>
<feature type="modified residue" description="N6-(pyridoxal phosphate)lysine" evidence="6">
    <location>
        <position position="212"/>
    </location>
</feature>
<evidence type="ECO:0000256" key="5">
    <source>
        <dbReference type="ARBA" id="ARBA00023239"/>
    </source>
</evidence>
<accession>A0A8X8KRU5</accession>
<evidence type="ECO:0000256" key="6">
    <source>
        <dbReference type="PIRSR" id="PIRSR017617-1"/>
    </source>
</evidence>
<comment type="cofactor">
    <cofactor evidence="1">
        <name>pyridoxal 5'-phosphate</name>
        <dbReference type="ChEBI" id="CHEBI:597326"/>
    </cofactor>
</comment>
<evidence type="ECO:0000259" key="7">
    <source>
        <dbReference type="Pfam" id="PF01212"/>
    </source>
</evidence>
<reference evidence="8" key="1">
    <citation type="submission" date="2020-05" db="EMBL/GenBank/DDBJ databases">
        <title>Fertoebacter nigrum gen. nov., sp. nov., a new member of the family Rhodobacteraceae.</title>
        <authorList>
            <person name="Szuroczki S."/>
            <person name="Abbaszade G."/>
            <person name="Buni D."/>
            <person name="Schumann P."/>
            <person name="Toth E."/>
        </authorList>
    </citation>
    <scope>NUCLEOTIDE SEQUENCE</scope>
    <source>
        <strain evidence="8">RG-N-1a</strain>
    </source>
</reference>
<evidence type="ECO:0000313" key="9">
    <source>
        <dbReference type="Proteomes" id="UP000484076"/>
    </source>
</evidence>
<comment type="caution">
    <text evidence="8">The sequence shown here is derived from an EMBL/GenBank/DDBJ whole genome shotgun (WGS) entry which is preliminary data.</text>
</comment>
<dbReference type="SUPFAM" id="SSF53383">
    <property type="entry name" value="PLP-dependent transferases"/>
    <property type="match status" value="1"/>
</dbReference>
<dbReference type="PIRSF" id="PIRSF017617">
    <property type="entry name" value="Thr_aldolase"/>
    <property type="match status" value="1"/>
</dbReference>
<evidence type="ECO:0000313" key="8">
    <source>
        <dbReference type="EMBL" id="NUB45652.1"/>
    </source>
</evidence>
<dbReference type="InterPro" id="IPR015422">
    <property type="entry name" value="PyrdxlP-dep_Trfase_small"/>
</dbReference>
<dbReference type="GO" id="GO:0008732">
    <property type="term" value="F:L-allo-threonine aldolase activity"/>
    <property type="evidence" value="ECO:0007669"/>
    <property type="project" value="TreeGrafter"/>
</dbReference>